<keyword evidence="7" id="KW-1185">Reference proteome</keyword>
<comment type="similarity">
    <text evidence="1">Belongs to the ABC transporter superfamily.</text>
</comment>
<dbReference type="InterPro" id="IPR025302">
    <property type="entry name" value="DrrA1/2-like_C"/>
</dbReference>
<keyword evidence="3" id="KW-0547">Nucleotide-binding</keyword>
<accession>A0ABP7SRV7</accession>
<evidence type="ECO:0000259" key="5">
    <source>
        <dbReference type="PROSITE" id="PS50893"/>
    </source>
</evidence>
<proteinExistence type="inferred from homology"/>
<dbReference type="PROSITE" id="PS00211">
    <property type="entry name" value="ABC_TRANSPORTER_1"/>
    <property type="match status" value="1"/>
</dbReference>
<dbReference type="CDD" id="cd03268">
    <property type="entry name" value="ABC_BcrA_bacitracin_resist"/>
    <property type="match status" value="1"/>
</dbReference>
<evidence type="ECO:0000313" key="7">
    <source>
        <dbReference type="Proteomes" id="UP001501747"/>
    </source>
</evidence>
<keyword evidence="4 6" id="KW-0067">ATP-binding</keyword>
<evidence type="ECO:0000313" key="6">
    <source>
        <dbReference type="EMBL" id="GAA4015675.1"/>
    </source>
</evidence>
<dbReference type="EMBL" id="BAABAL010000017">
    <property type="protein sequence ID" value="GAA4015675.1"/>
    <property type="molecule type" value="Genomic_DNA"/>
</dbReference>
<feature type="domain" description="ABC transporter" evidence="5">
    <location>
        <begin position="2"/>
        <end position="226"/>
    </location>
</feature>
<gene>
    <name evidence="6" type="ORF">GCM10022247_43250</name>
</gene>
<dbReference type="GO" id="GO:0005524">
    <property type="term" value="F:ATP binding"/>
    <property type="evidence" value="ECO:0007669"/>
    <property type="project" value="UniProtKB-KW"/>
</dbReference>
<dbReference type="InterPro" id="IPR027417">
    <property type="entry name" value="P-loop_NTPase"/>
</dbReference>
<dbReference type="PANTHER" id="PTHR43335">
    <property type="entry name" value="ABC TRANSPORTER, ATP-BINDING PROTEIN"/>
    <property type="match status" value="1"/>
</dbReference>
<dbReference type="InterPro" id="IPR003439">
    <property type="entry name" value="ABC_transporter-like_ATP-bd"/>
</dbReference>
<evidence type="ECO:0000256" key="1">
    <source>
        <dbReference type="ARBA" id="ARBA00005417"/>
    </source>
</evidence>
<evidence type="ECO:0000256" key="3">
    <source>
        <dbReference type="ARBA" id="ARBA00022741"/>
    </source>
</evidence>
<dbReference type="InterPro" id="IPR003593">
    <property type="entry name" value="AAA+_ATPase"/>
</dbReference>
<dbReference type="Pfam" id="PF13732">
    <property type="entry name" value="DrrA1-3_C"/>
    <property type="match status" value="1"/>
</dbReference>
<dbReference type="SMART" id="SM00382">
    <property type="entry name" value="AAA"/>
    <property type="match status" value="1"/>
</dbReference>
<protein>
    <submittedName>
        <fullName evidence="6">ABC transporter ATP-binding protein</fullName>
    </submittedName>
</protein>
<sequence length="295" mass="31092">MIELAGLGKSYGTVHAVRELDLSVRAGEVYGFLGRNGAGKTTTMRMLLGLIRPTTGTGTVFGKPLGDPSSVARIGSLVESPAFYPHLSGRDNLRLLARYSGLDDSTVDSSLELSGLGERAGDRFTGYSLGMKQRLGVAAALLGKPELLILDEPTNGLDPAGMREMRELVRNFANNGGTVLLSSHLLGEVEQVADRIGIIHSGRLVAEGTLAEIRTRLGGPRLVVRAEPAAAAETALRAHPGVRSVRRDGTTVEVDLGTATAAGINRGLVVEGIEVSELRVEERTLEDVFTGVTAA</sequence>
<reference evidence="7" key="1">
    <citation type="journal article" date="2019" name="Int. J. Syst. Evol. Microbiol.">
        <title>The Global Catalogue of Microorganisms (GCM) 10K type strain sequencing project: providing services to taxonomists for standard genome sequencing and annotation.</title>
        <authorList>
            <consortium name="The Broad Institute Genomics Platform"/>
            <consortium name="The Broad Institute Genome Sequencing Center for Infectious Disease"/>
            <person name="Wu L."/>
            <person name="Ma J."/>
        </authorList>
    </citation>
    <scope>NUCLEOTIDE SEQUENCE [LARGE SCALE GENOMIC DNA]</scope>
    <source>
        <strain evidence="7">JCM 17342</strain>
    </source>
</reference>
<evidence type="ECO:0000256" key="4">
    <source>
        <dbReference type="ARBA" id="ARBA00022840"/>
    </source>
</evidence>
<keyword evidence="2" id="KW-0813">Transport</keyword>
<name>A0ABP7SRV7_9PSEU</name>
<comment type="caution">
    <text evidence="6">The sequence shown here is derived from an EMBL/GenBank/DDBJ whole genome shotgun (WGS) entry which is preliminary data.</text>
</comment>
<dbReference type="Pfam" id="PF00005">
    <property type="entry name" value="ABC_tran"/>
    <property type="match status" value="1"/>
</dbReference>
<evidence type="ECO:0000256" key="2">
    <source>
        <dbReference type="ARBA" id="ARBA00022448"/>
    </source>
</evidence>
<organism evidence="6 7">
    <name type="scientific">Allokutzneria multivorans</name>
    <dbReference type="NCBI Taxonomy" id="1142134"/>
    <lineage>
        <taxon>Bacteria</taxon>
        <taxon>Bacillati</taxon>
        <taxon>Actinomycetota</taxon>
        <taxon>Actinomycetes</taxon>
        <taxon>Pseudonocardiales</taxon>
        <taxon>Pseudonocardiaceae</taxon>
        <taxon>Allokutzneria</taxon>
    </lineage>
</organism>
<dbReference type="Proteomes" id="UP001501747">
    <property type="component" value="Unassembled WGS sequence"/>
</dbReference>
<dbReference type="Gene3D" id="3.40.50.300">
    <property type="entry name" value="P-loop containing nucleotide triphosphate hydrolases"/>
    <property type="match status" value="1"/>
</dbReference>
<dbReference type="PANTHER" id="PTHR43335:SF4">
    <property type="entry name" value="ABC TRANSPORTER, ATP-BINDING PROTEIN"/>
    <property type="match status" value="1"/>
</dbReference>
<dbReference type="SUPFAM" id="SSF52540">
    <property type="entry name" value="P-loop containing nucleoside triphosphate hydrolases"/>
    <property type="match status" value="1"/>
</dbReference>
<dbReference type="InterPro" id="IPR017871">
    <property type="entry name" value="ABC_transporter-like_CS"/>
</dbReference>
<dbReference type="PROSITE" id="PS50893">
    <property type="entry name" value="ABC_TRANSPORTER_2"/>
    <property type="match status" value="1"/>
</dbReference>
<dbReference type="RefSeq" id="WP_344877566.1">
    <property type="nucleotide sequence ID" value="NZ_BAABAL010000017.1"/>
</dbReference>